<dbReference type="Pfam" id="PF14052">
    <property type="entry name" value="Caps_assemb_Wzi"/>
    <property type="match status" value="1"/>
</dbReference>
<evidence type="ECO:0000313" key="2">
    <source>
        <dbReference type="EMBL" id="UWZ77949.1"/>
    </source>
</evidence>
<name>A0ABY5ZGF2_9BACT</name>
<dbReference type="InterPro" id="IPR026950">
    <property type="entry name" value="Caps_assemb_Wzi"/>
</dbReference>
<evidence type="ECO:0000313" key="3">
    <source>
        <dbReference type="Proteomes" id="UP001060414"/>
    </source>
</evidence>
<proteinExistence type="predicted"/>
<dbReference type="EMBL" id="CP092109">
    <property type="protein sequence ID" value="UWZ77949.1"/>
    <property type="molecule type" value="Genomic_DNA"/>
</dbReference>
<reference evidence="2" key="1">
    <citation type="journal article" date="2022" name="Environ. Microbiol.">
        <title>Geoalkalibacter halelectricus SAP #1 sp. nov. possessing extracellular electron transfer and mineral#reducing capabilities from a haloalkaline environment.</title>
        <authorList>
            <person name="Yadav S."/>
            <person name="Singh R."/>
            <person name="Sundharam S.S."/>
            <person name="Chaudhary S."/>
            <person name="Krishnamurthi S."/>
            <person name="Patil S.A."/>
        </authorList>
    </citation>
    <scope>NUCLEOTIDE SEQUENCE</scope>
    <source>
        <strain evidence="2">SAP-1</strain>
    </source>
</reference>
<dbReference type="Proteomes" id="UP001060414">
    <property type="component" value="Chromosome"/>
</dbReference>
<keyword evidence="1" id="KW-0732">Signal</keyword>
<dbReference type="InterPro" id="IPR038636">
    <property type="entry name" value="Wzi_sf"/>
</dbReference>
<gene>
    <name evidence="2" type="ORF">L9S41_09560</name>
</gene>
<organism evidence="2 3">
    <name type="scientific">Geoalkalibacter halelectricus</name>
    <dbReference type="NCBI Taxonomy" id="2847045"/>
    <lineage>
        <taxon>Bacteria</taxon>
        <taxon>Pseudomonadati</taxon>
        <taxon>Thermodesulfobacteriota</taxon>
        <taxon>Desulfuromonadia</taxon>
        <taxon>Desulfuromonadales</taxon>
        <taxon>Geoalkalibacteraceae</taxon>
        <taxon>Geoalkalibacter</taxon>
    </lineage>
</organism>
<keyword evidence="3" id="KW-1185">Reference proteome</keyword>
<dbReference type="Gene3D" id="2.40.160.130">
    <property type="entry name" value="Capsule assembly protein Wzi"/>
    <property type="match status" value="1"/>
</dbReference>
<protein>
    <submittedName>
        <fullName evidence="2">Capsule assembly Wzi family protein</fullName>
    </submittedName>
</protein>
<sequence length="507" mass="56139">MKKCVFLLVAALLAWATPCFAVSVSASLPLDSWVYPALDKLEGLGLIDSSLKGSRPYTRLEAARLTAAARRSHSPGSLPVAAELLRDLERELGGELAELHGSPVANHFQPLRSASLSHAWREGGDSTTANRTNATQFALDPNRQGLNFSEGHNGQLILESEARLWQRLHFSARPLFAVQEQGTDGSWRLLDGRAALGLGPLEVSFGRQSLWWGQGRHGSLVLSNNAKPLDMLRITNPSPVLLPWVFKYLGPMRFDVFWSELESDRVVSNPYFAGLRLNLKPLPWLEIGGSRAVIFGGEGRPGIDLSEFITILAGKNLEGGEDTSNQLAALDARLSLPFLWNAELYGELGGEDEAGGFIAKKAFILGAYLPRIEPSGRLALRVEHANLAYEGHGPVWYRHSQYRSGYTYQRKILGHHMGGDSRSWYAELSAFLPGGFSASLDLDHQRRGYSDPVRETHLQPGLGLAWQATERLRLSGRYAFDRVRNLEQISGRNETHHFSLLALDYRL</sequence>
<feature type="chain" id="PRO_5047390670" evidence="1">
    <location>
        <begin position="22"/>
        <end position="507"/>
    </location>
</feature>
<evidence type="ECO:0000256" key="1">
    <source>
        <dbReference type="SAM" id="SignalP"/>
    </source>
</evidence>
<dbReference type="RefSeq" id="WP_260746298.1">
    <property type="nucleotide sequence ID" value="NZ_CP092109.1"/>
</dbReference>
<accession>A0ABY5ZGF2</accession>
<feature type="signal peptide" evidence="1">
    <location>
        <begin position="1"/>
        <end position="21"/>
    </location>
</feature>